<keyword evidence="2" id="KW-0808">Transferase</keyword>
<dbReference type="FunFam" id="2.30.30.30:FF:000031">
    <property type="entry name" value="40S ribosomal protein S4-3"/>
    <property type="match status" value="1"/>
</dbReference>
<dbReference type="SUPFAM" id="SSF52540">
    <property type="entry name" value="P-loop containing nucleoside triphosphate hydrolases"/>
    <property type="match status" value="1"/>
</dbReference>
<evidence type="ECO:0000256" key="2">
    <source>
        <dbReference type="ARBA" id="ARBA00022679"/>
    </source>
</evidence>
<dbReference type="GO" id="GO:0003983">
    <property type="term" value="F:UTP:glucose-1-phosphate uridylyltransferase activity"/>
    <property type="evidence" value="ECO:0007669"/>
    <property type="project" value="UniProtKB-EC"/>
</dbReference>
<dbReference type="GO" id="GO:0016787">
    <property type="term" value="F:hydrolase activity"/>
    <property type="evidence" value="ECO:0007669"/>
    <property type="project" value="UniProtKB-KW"/>
</dbReference>
<dbReference type="SMR" id="A0A1D6PS30"/>
<evidence type="ECO:0000256" key="1">
    <source>
        <dbReference type="ARBA" id="ARBA00012415"/>
    </source>
</evidence>
<reference evidence="7" key="1">
    <citation type="submission" date="2015-12" db="EMBL/GenBank/DDBJ databases">
        <title>Update maize B73 reference genome by single molecule sequencing technologies.</title>
        <authorList>
            <consortium name="Maize Genome Sequencing Project"/>
            <person name="Ware D."/>
        </authorList>
    </citation>
    <scope>NUCLEOTIDE SEQUENCE</scope>
    <source>
        <tissue evidence="7">Seedling</tissue>
    </source>
</reference>
<dbReference type="Pfam" id="PF00270">
    <property type="entry name" value="DEAD"/>
    <property type="match status" value="1"/>
</dbReference>
<dbReference type="InterPro" id="IPR011004">
    <property type="entry name" value="Trimer_LpxA-like_sf"/>
</dbReference>
<accession>A0A1D6PS30</accession>
<feature type="domain" description="Helicase ATP-binding" evidence="6">
    <location>
        <begin position="183"/>
        <end position="263"/>
    </location>
</feature>
<evidence type="ECO:0000256" key="4">
    <source>
        <dbReference type="ARBA" id="ARBA00048128"/>
    </source>
</evidence>
<dbReference type="PROSITE" id="PS51192">
    <property type="entry name" value="HELICASE_ATP_BIND_1"/>
    <property type="match status" value="1"/>
</dbReference>
<dbReference type="GO" id="GO:0003676">
    <property type="term" value="F:nucleic acid binding"/>
    <property type="evidence" value="ECO:0007669"/>
    <property type="project" value="InterPro"/>
</dbReference>
<dbReference type="InterPro" id="IPR002618">
    <property type="entry name" value="UDPGP_fam"/>
</dbReference>
<dbReference type="STRING" id="4577.A0A1D6PS30"/>
<protein>
    <recommendedName>
        <fullName evidence="1">UTP--glucose-1-phosphate uridylyltransferase</fullName>
        <ecNumber evidence="1">2.7.7.9</ecNumber>
    </recommendedName>
</protein>
<dbReference type="InterPro" id="IPR011545">
    <property type="entry name" value="DEAD/DEAH_box_helicase_dom"/>
</dbReference>
<keyword evidence="5" id="KW-0067">ATP-binding</keyword>
<dbReference type="Gene3D" id="3.40.50.300">
    <property type="entry name" value="P-loop containing nucleotide triphosphate hydrolases"/>
    <property type="match status" value="1"/>
</dbReference>
<dbReference type="EC" id="2.7.7.9" evidence="1"/>
<evidence type="ECO:0000259" key="6">
    <source>
        <dbReference type="PROSITE" id="PS51192"/>
    </source>
</evidence>
<dbReference type="InterPro" id="IPR014722">
    <property type="entry name" value="Rib_uL2_dom2"/>
</dbReference>
<gene>
    <name evidence="7" type="ORF">ZEAMMB73_Zm00001d049075</name>
</gene>
<dbReference type="Pfam" id="PF01704">
    <property type="entry name" value="UDPGP"/>
    <property type="match status" value="1"/>
</dbReference>
<evidence type="ECO:0000256" key="5">
    <source>
        <dbReference type="RuleBase" id="RU000492"/>
    </source>
</evidence>
<dbReference type="SUPFAM" id="SSF51161">
    <property type="entry name" value="Trimeric LpxA-like enzymes"/>
    <property type="match status" value="1"/>
</dbReference>
<dbReference type="InterPro" id="IPR000629">
    <property type="entry name" value="RNA-helicase_DEAD-box_CS"/>
</dbReference>
<evidence type="ECO:0000256" key="3">
    <source>
        <dbReference type="ARBA" id="ARBA00022695"/>
    </source>
</evidence>
<dbReference type="CDD" id="cd06087">
    <property type="entry name" value="KOW_RPS4"/>
    <property type="match status" value="1"/>
</dbReference>
<dbReference type="AlphaFoldDB" id="A0A1D6PS30"/>
<name>A0A1D6PS30_MAIZE</name>
<dbReference type="ExpressionAtlas" id="A0A1D6PS30">
    <property type="expression patterns" value="baseline and differential"/>
</dbReference>
<dbReference type="InParanoid" id="A0A1D6PS30"/>
<dbReference type="InterPro" id="IPR027417">
    <property type="entry name" value="P-loop_NTPase"/>
</dbReference>
<dbReference type="GO" id="GO:0005524">
    <property type="term" value="F:ATP binding"/>
    <property type="evidence" value="ECO:0007669"/>
    <property type="project" value="UniProtKB-KW"/>
</dbReference>
<dbReference type="GO" id="GO:0004386">
    <property type="term" value="F:helicase activity"/>
    <property type="evidence" value="ECO:0007669"/>
    <property type="project" value="UniProtKB-KW"/>
</dbReference>
<dbReference type="PROSITE" id="PS00039">
    <property type="entry name" value="DEAD_ATP_HELICASE"/>
    <property type="match status" value="1"/>
</dbReference>
<dbReference type="Pfam" id="PF26142">
    <property type="entry name" value="DD_DDX21-DDX50"/>
    <property type="match status" value="1"/>
</dbReference>
<evidence type="ECO:0000313" key="7">
    <source>
        <dbReference type="EMBL" id="AQK49524.1"/>
    </source>
</evidence>
<dbReference type="Gene3D" id="2.160.10.10">
    <property type="entry name" value="Hexapeptide repeat proteins"/>
    <property type="match status" value="1"/>
</dbReference>
<dbReference type="GO" id="GO:0006011">
    <property type="term" value="P:UDP-alpha-D-glucose metabolic process"/>
    <property type="evidence" value="ECO:0007669"/>
    <property type="project" value="InterPro"/>
</dbReference>
<dbReference type="InterPro" id="IPR014001">
    <property type="entry name" value="Helicase_ATP-bd"/>
</dbReference>
<dbReference type="PANTHER" id="PTHR43511">
    <property type="match status" value="1"/>
</dbReference>
<dbReference type="FunFam" id="2.160.10.10:FF:000074">
    <property type="entry name" value="Putative DEAD-box ATP-dependent RNA helicase family protein"/>
    <property type="match status" value="1"/>
</dbReference>
<dbReference type="IntAct" id="A0A1D6PS30">
    <property type="interactions" value="1"/>
</dbReference>
<dbReference type="InterPro" id="IPR059027">
    <property type="entry name" value="DD_DDX21-DDX50"/>
</dbReference>
<proteinExistence type="inferred from homology"/>
<keyword evidence="3" id="KW-0548">Nucleotidyltransferase</keyword>
<dbReference type="InterPro" id="IPR041982">
    <property type="entry name" value="Ribosomal_eS4_KOW"/>
</dbReference>
<keyword evidence="5 7" id="KW-0347">Helicase</keyword>
<dbReference type="FunFam" id="3.40.50.300:FF:005777">
    <property type="entry name" value="Putative DEAD-box ATP-dependent RNA helicase family protein"/>
    <property type="match status" value="1"/>
</dbReference>
<sequence length="484" mass="53838">MSTKKVAITRILVAQLYGNIFRSCFLPVKATLDLQLVQSDLYTLVDGFVTRNSARTNPSNPSIELGPEFKKVGSFLGRFKSIPSIVELDSLKVSSDVWFGSGIVLKVHLPKCTLTLSFMVQHLGSLHVVCMGITLSSSRNGIEKRCGYCCWNSWSCQGVCLIFASPAHCIMCSFLRFLMYATSLVQDFIVKGTLNLKCLKFRVLDEADEMLNMGFVDDVELILGMLICKVEDATKVQTLLFSATLPDWVNKHSMRFLKVDRKTVDLVGNEKLKASASVKHLALPCNKAARAQVIPDIIRCYSQDVLPHRWLFFSNTGVAVMLYEPRYKHSVSRLERESGVKFEHISAPQPTDVAQSAGSEAADAIASVSDSVIPIFRQQAEQLLSSSSLSAADLLAKALAKAVVCYNIPVILFLHRRGHICSHWCYLQFDVGNVVMVTGGRNTGRVGVIKNWEKHKGIFEVIDVLLGVFCMLCLVFSYLLYRKT</sequence>
<dbReference type="InterPro" id="IPR016267">
    <property type="entry name" value="UDPGP_trans"/>
</dbReference>
<dbReference type="EMBL" id="CM000780">
    <property type="protein sequence ID" value="AQK49524.1"/>
    <property type="molecule type" value="Genomic_DNA"/>
</dbReference>
<organism evidence="7">
    <name type="scientific">Zea mays</name>
    <name type="common">Maize</name>
    <dbReference type="NCBI Taxonomy" id="4577"/>
    <lineage>
        <taxon>Eukaryota</taxon>
        <taxon>Viridiplantae</taxon>
        <taxon>Streptophyta</taxon>
        <taxon>Embryophyta</taxon>
        <taxon>Tracheophyta</taxon>
        <taxon>Spermatophyta</taxon>
        <taxon>Magnoliopsida</taxon>
        <taxon>Liliopsida</taxon>
        <taxon>Poales</taxon>
        <taxon>Poaceae</taxon>
        <taxon>PACMAD clade</taxon>
        <taxon>Panicoideae</taxon>
        <taxon>Andropogonodae</taxon>
        <taxon>Andropogoneae</taxon>
        <taxon>Tripsacinae</taxon>
        <taxon>Zea</taxon>
    </lineage>
</organism>
<comment type="catalytic activity">
    <reaction evidence="4">
        <text>alpha-D-glucose 1-phosphate + UTP + H(+) = UDP-alpha-D-glucose + diphosphate</text>
        <dbReference type="Rhea" id="RHEA:19889"/>
        <dbReference type="ChEBI" id="CHEBI:15378"/>
        <dbReference type="ChEBI" id="CHEBI:33019"/>
        <dbReference type="ChEBI" id="CHEBI:46398"/>
        <dbReference type="ChEBI" id="CHEBI:58601"/>
        <dbReference type="ChEBI" id="CHEBI:58885"/>
        <dbReference type="EC" id="2.7.7.9"/>
    </reaction>
</comment>
<dbReference type="Gene3D" id="2.30.30.30">
    <property type="match status" value="1"/>
</dbReference>
<keyword evidence="5" id="KW-0378">Hydrolase</keyword>
<keyword evidence="5" id="KW-0547">Nucleotide-binding</keyword>
<comment type="similarity">
    <text evidence="5">Belongs to the DEAD box helicase family.</text>
</comment>